<keyword evidence="1" id="KW-0408">Iron</keyword>
<dbReference type="EMBL" id="JBHRSB010000004">
    <property type="protein sequence ID" value="MFC3001227.1"/>
    <property type="molecule type" value="Genomic_DNA"/>
</dbReference>
<name>A0ABV7BUG2_9PROT</name>
<evidence type="ECO:0000256" key="1">
    <source>
        <dbReference type="HAMAP-Rule" id="MF_00106"/>
    </source>
</evidence>
<dbReference type="PANTHER" id="PTHR30387">
    <property type="entry name" value="MANNONATE DEHYDRATASE"/>
    <property type="match status" value="1"/>
</dbReference>
<comment type="catalytic activity">
    <reaction evidence="1">
        <text>D-mannonate = 2-dehydro-3-deoxy-D-gluconate + H2O</text>
        <dbReference type="Rhea" id="RHEA:20097"/>
        <dbReference type="ChEBI" id="CHEBI:15377"/>
        <dbReference type="ChEBI" id="CHEBI:17767"/>
        <dbReference type="ChEBI" id="CHEBI:57990"/>
        <dbReference type="EC" id="4.2.1.8"/>
    </reaction>
</comment>
<evidence type="ECO:0000313" key="4">
    <source>
        <dbReference type="Proteomes" id="UP001595420"/>
    </source>
</evidence>
<proteinExistence type="inferred from homology"/>
<keyword evidence="1 3" id="KW-0456">Lyase</keyword>
<dbReference type="PIRSF" id="PIRSF016049">
    <property type="entry name" value="Man_dehyd"/>
    <property type="match status" value="1"/>
</dbReference>
<dbReference type="Proteomes" id="UP001595420">
    <property type="component" value="Unassembled WGS sequence"/>
</dbReference>
<comment type="similarity">
    <text evidence="1">Belongs to the mannonate dehydratase family.</text>
</comment>
<sequence>MEETWRWFGPLDEIRLEEIRQTGATGIVTALHEIPYGEVWPEDAIRARQAMIEAAGLRWSVVESLPVHEDVKRGTGNLARIFANYRESLRNLGRAGIRTVCYNFMPVLDWTRTDLAHPMPSGAVALRFDAVRHAAFDMLMLARPGAEADHPPAVLEAARGWFAQASESDKSTLLTSIMAGLPGAYDRYDIPGLRRMLDSYAGIDAAALKANLARFLAEMVPAAEEAGIVLGIHPDDPPRPMLGLPRIVSTAQDLSDLLAAVPSPANGLTFCTGSLGAGRGNDVAAMARRFAPHTVFLHLRNVRHEADGSFHEAAHLDGDVDMPAVLAAFLAEQARRGGALIPFRPDHGHQLLSDAERPTHPGYPLIGRLRGLAELRGVIAGLRHAAAARPG</sequence>
<dbReference type="RefSeq" id="WP_216837302.1">
    <property type="nucleotide sequence ID" value="NZ_JAFNJS010000004.1"/>
</dbReference>
<dbReference type="InterPro" id="IPR004628">
    <property type="entry name" value="Man_deHydtase"/>
</dbReference>
<dbReference type="EC" id="4.2.1.8" evidence="1 2"/>
<comment type="pathway">
    <text evidence="1">Carbohydrate metabolism; pentose and glucuronate interconversion.</text>
</comment>
<comment type="function">
    <text evidence="1">Catalyzes the dehydration of D-mannonate.</text>
</comment>
<evidence type="ECO:0000313" key="3">
    <source>
        <dbReference type="EMBL" id="MFC3001227.1"/>
    </source>
</evidence>
<dbReference type="NCBIfam" id="TIGR00695">
    <property type="entry name" value="uxuA"/>
    <property type="match status" value="1"/>
</dbReference>
<organism evidence="3 4">
    <name type="scientific">Falsiroseomonas tokyonensis</name>
    <dbReference type="NCBI Taxonomy" id="430521"/>
    <lineage>
        <taxon>Bacteria</taxon>
        <taxon>Pseudomonadati</taxon>
        <taxon>Pseudomonadota</taxon>
        <taxon>Alphaproteobacteria</taxon>
        <taxon>Acetobacterales</taxon>
        <taxon>Roseomonadaceae</taxon>
        <taxon>Falsiroseomonas</taxon>
    </lineage>
</organism>
<protein>
    <recommendedName>
        <fullName evidence="1 2">Mannonate dehydratase</fullName>
        <ecNumber evidence="1 2">4.2.1.8</ecNumber>
    </recommendedName>
    <alternativeName>
        <fullName evidence="1">D-mannonate hydro-lyase</fullName>
    </alternativeName>
</protein>
<dbReference type="PANTHER" id="PTHR30387:SF2">
    <property type="entry name" value="MANNONATE DEHYDRATASE"/>
    <property type="match status" value="1"/>
</dbReference>
<evidence type="ECO:0000256" key="2">
    <source>
        <dbReference type="NCBIfam" id="TIGR00695"/>
    </source>
</evidence>
<dbReference type="GO" id="GO:0008927">
    <property type="term" value="F:mannonate dehydratase activity"/>
    <property type="evidence" value="ECO:0007669"/>
    <property type="project" value="UniProtKB-EC"/>
</dbReference>
<dbReference type="NCBIfam" id="NF003027">
    <property type="entry name" value="PRK03906.1"/>
    <property type="match status" value="1"/>
</dbReference>
<gene>
    <name evidence="1 3" type="primary">uxuA</name>
    <name evidence="3" type="ORF">ACFOD3_15075</name>
</gene>
<comment type="cofactor">
    <cofactor evidence="1">
        <name>Fe(2+)</name>
        <dbReference type="ChEBI" id="CHEBI:29033"/>
    </cofactor>
    <cofactor evidence="1">
        <name>Mn(2+)</name>
        <dbReference type="ChEBI" id="CHEBI:29035"/>
    </cofactor>
</comment>
<reference evidence="4" key="1">
    <citation type="journal article" date="2019" name="Int. J. Syst. Evol. Microbiol.">
        <title>The Global Catalogue of Microorganisms (GCM) 10K type strain sequencing project: providing services to taxonomists for standard genome sequencing and annotation.</title>
        <authorList>
            <consortium name="The Broad Institute Genomics Platform"/>
            <consortium name="The Broad Institute Genome Sequencing Center for Infectious Disease"/>
            <person name="Wu L."/>
            <person name="Ma J."/>
        </authorList>
    </citation>
    <scope>NUCLEOTIDE SEQUENCE [LARGE SCALE GENOMIC DNA]</scope>
    <source>
        <strain evidence="4">CGMCC 1.16855</strain>
    </source>
</reference>
<keyword evidence="4" id="KW-1185">Reference proteome</keyword>
<dbReference type="Pfam" id="PF03786">
    <property type="entry name" value="UxuA"/>
    <property type="match status" value="1"/>
</dbReference>
<keyword evidence="1" id="KW-0464">Manganese</keyword>
<dbReference type="HAMAP" id="MF_00106">
    <property type="entry name" value="UxuA"/>
    <property type="match status" value="1"/>
</dbReference>
<accession>A0ABV7BUG2</accession>
<comment type="caution">
    <text evidence="3">The sequence shown here is derived from an EMBL/GenBank/DDBJ whole genome shotgun (WGS) entry which is preliminary data.</text>
</comment>